<organism evidence="2 3">
    <name type="scientific">Stygiobacter electus</name>
    <dbReference type="NCBI Taxonomy" id="3032292"/>
    <lineage>
        <taxon>Bacteria</taxon>
        <taxon>Pseudomonadati</taxon>
        <taxon>Ignavibacteriota</taxon>
        <taxon>Ignavibacteria</taxon>
        <taxon>Ignavibacteriales</taxon>
        <taxon>Melioribacteraceae</taxon>
        <taxon>Stygiobacter</taxon>
    </lineage>
</organism>
<dbReference type="CDD" id="cd00085">
    <property type="entry name" value="HNHc"/>
    <property type="match status" value="1"/>
</dbReference>
<evidence type="ECO:0000259" key="1">
    <source>
        <dbReference type="SMART" id="SM00507"/>
    </source>
</evidence>
<dbReference type="PANTHER" id="PTHR33877:SF2">
    <property type="entry name" value="OS07G0170200 PROTEIN"/>
    <property type="match status" value="1"/>
</dbReference>
<evidence type="ECO:0000313" key="2">
    <source>
        <dbReference type="EMBL" id="MDF1611445.1"/>
    </source>
</evidence>
<proteinExistence type="predicted"/>
<dbReference type="Proteomes" id="UP001221302">
    <property type="component" value="Unassembled WGS sequence"/>
</dbReference>
<dbReference type="EMBL" id="JARGDL010000004">
    <property type="protein sequence ID" value="MDF1611445.1"/>
    <property type="molecule type" value="Genomic_DNA"/>
</dbReference>
<dbReference type="GO" id="GO:0008270">
    <property type="term" value="F:zinc ion binding"/>
    <property type="evidence" value="ECO:0007669"/>
    <property type="project" value="InterPro"/>
</dbReference>
<feature type="domain" description="HNH nuclease" evidence="1">
    <location>
        <begin position="57"/>
        <end position="108"/>
    </location>
</feature>
<dbReference type="AlphaFoldDB" id="A0AAE3TC20"/>
<dbReference type="RefSeq" id="WP_321535212.1">
    <property type="nucleotide sequence ID" value="NZ_JARGDL010000004.1"/>
</dbReference>
<dbReference type="InterPro" id="IPR052892">
    <property type="entry name" value="NA-targeting_endonuclease"/>
</dbReference>
<keyword evidence="2" id="KW-0255">Endonuclease</keyword>
<dbReference type="Pfam" id="PF01844">
    <property type="entry name" value="HNH"/>
    <property type="match status" value="1"/>
</dbReference>
<dbReference type="GO" id="GO:0003676">
    <property type="term" value="F:nucleic acid binding"/>
    <property type="evidence" value="ECO:0007669"/>
    <property type="project" value="InterPro"/>
</dbReference>
<keyword evidence="2" id="KW-0378">Hydrolase</keyword>
<dbReference type="PANTHER" id="PTHR33877">
    <property type="entry name" value="SLL1193 PROTEIN"/>
    <property type="match status" value="1"/>
</dbReference>
<dbReference type="InterPro" id="IPR002711">
    <property type="entry name" value="HNH"/>
</dbReference>
<protein>
    <submittedName>
        <fullName evidence="2">HNH endonuclease</fullName>
    </submittedName>
</protein>
<dbReference type="Gene3D" id="1.10.30.50">
    <property type="match status" value="1"/>
</dbReference>
<dbReference type="GO" id="GO:0004519">
    <property type="term" value="F:endonuclease activity"/>
    <property type="evidence" value="ECO:0007669"/>
    <property type="project" value="UniProtKB-KW"/>
</dbReference>
<name>A0AAE3TC20_9BACT</name>
<accession>A0AAE3TC20</accession>
<reference evidence="2" key="1">
    <citation type="submission" date="2023-03" db="EMBL/GenBank/DDBJ databases">
        <title>Stygiobacter electus gen. nov., sp. nov., facultatively anaerobic thermotolerant bacterium of the class Ignavibacteria from a well of Yessentuki mineral water deposit.</title>
        <authorList>
            <person name="Podosokorskaya O.A."/>
            <person name="Elcheninov A.G."/>
            <person name="Petrova N.F."/>
            <person name="Zavarzina D.G."/>
            <person name="Kublanov I.V."/>
            <person name="Merkel A.Y."/>
        </authorList>
    </citation>
    <scope>NUCLEOTIDE SEQUENCE</scope>
    <source>
        <strain evidence="2">09-Me</strain>
    </source>
</reference>
<dbReference type="InterPro" id="IPR003615">
    <property type="entry name" value="HNH_nuc"/>
</dbReference>
<keyword evidence="2" id="KW-0540">Nuclease</keyword>
<comment type="caution">
    <text evidence="2">The sequence shown here is derived from an EMBL/GenBank/DDBJ whole genome shotgun (WGS) entry which is preliminary data.</text>
</comment>
<keyword evidence="3" id="KW-1185">Reference proteome</keyword>
<evidence type="ECO:0000313" key="3">
    <source>
        <dbReference type="Proteomes" id="UP001221302"/>
    </source>
</evidence>
<dbReference type="SMART" id="SM00507">
    <property type="entry name" value="HNHc"/>
    <property type="match status" value="1"/>
</dbReference>
<sequence>MTICSVKKAMVLLFLGKAELIVPNEKKKIRTVSKIFEWPSVIRLNGFRKVPYKRIILTRKNILKRDNHKCMYCGRSDLPLTIDHIIPKSKGGDDSWENLVAACMPCNNKKGDRTPDEADMKLRSKPYAPNHIMFIKHNAGRLEESWKPFLFQS</sequence>
<gene>
    <name evidence="2" type="ORF">P0M35_04730</name>
</gene>